<proteinExistence type="predicted"/>
<dbReference type="EMBL" id="LT550577">
    <property type="protein sequence ID" value="SAL96037.1"/>
    <property type="molecule type" value="Genomic_DNA"/>
</dbReference>
<dbReference type="InParanoid" id="A0A168L496"/>
<evidence type="ECO:0000313" key="2">
    <source>
        <dbReference type="Proteomes" id="UP000078561"/>
    </source>
</evidence>
<organism evidence="1">
    <name type="scientific">Absidia glauca</name>
    <name type="common">Pin mould</name>
    <dbReference type="NCBI Taxonomy" id="4829"/>
    <lineage>
        <taxon>Eukaryota</taxon>
        <taxon>Fungi</taxon>
        <taxon>Fungi incertae sedis</taxon>
        <taxon>Mucoromycota</taxon>
        <taxon>Mucoromycotina</taxon>
        <taxon>Mucoromycetes</taxon>
        <taxon>Mucorales</taxon>
        <taxon>Cunninghamellaceae</taxon>
        <taxon>Absidia</taxon>
    </lineage>
</organism>
<dbReference type="AlphaFoldDB" id="A0A168L496"/>
<reference evidence="1" key="1">
    <citation type="submission" date="2016-04" db="EMBL/GenBank/DDBJ databases">
        <authorList>
            <person name="Evans L.H."/>
            <person name="Alamgir A."/>
            <person name="Owens N."/>
            <person name="Weber N.D."/>
            <person name="Virtaneva K."/>
            <person name="Barbian K."/>
            <person name="Babar A."/>
            <person name="Rosenke K."/>
        </authorList>
    </citation>
    <scope>NUCLEOTIDE SEQUENCE [LARGE SCALE GENOMIC DNA]</scope>
    <source>
        <strain evidence="1">CBS 101.48</strain>
    </source>
</reference>
<evidence type="ECO:0000313" key="1">
    <source>
        <dbReference type="EMBL" id="SAL96037.1"/>
    </source>
</evidence>
<keyword evidence="2" id="KW-1185">Reference proteome</keyword>
<accession>A0A168L496</accession>
<gene>
    <name evidence="1" type="primary">ABSGL_01396.1 scaffold 1443</name>
</gene>
<name>A0A168L496_ABSGL</name>
<dbReference type="Proteomes" id="UP000078561">
    <property type="component" value="Unassembled WGS sequence"/>
</dbReference>
<sequence length="71" mass="7633">MGFKILDADAADPVDDLDVGDVVVDLDDMVVGYDLDCCFHDDLRGYLVDYGIAVGCLGMVEIAVVDNLDGY</sequence>
<protein>
    <submittedName>
        <fullName evidence="1">Uncharacterized protein</fullName>
    </submittedName>
</protein>